<gene>
    <name evidence="2" type="ORF">PAXINDRAFT_38845</name>
</gene>
<accession>A0A0C9T4H3</accession>
<dbReference type="InterPro" id="IPR054722">
    <property type="entry name" value="PolX-like_BBD"/>
</dbReference>
<evidence type="ECO:0000313" key="3">
    <source>
        <dbReference type="Proteomes" id="UP000053647"/>
    </source>
</evidence>
<reference evidence="3" key="2">
    <citation type="submission" date="2015-01" db="EMBL/GenBank/DDBJ databases">
        <title>Evolutionary Origins and Diversification of the Mycorrhizal Mutualists.</title>
        <authorList>
            <consortium name="DOE Joint Genome Institute"/>
            <consortium name="Mycorrhizal Genomics Consortium"/>
            <person name="Kohler A."/>
            <person name="Kuo A."/>
            <person name="Nagy L.G."/>
            <person name="Floudas D."/>
            <person name="Copeland A."/>
            <person name="Barry K.W."/>
            <person name="Cichocki N."/>
            <person name="Veneault-Fourrey C."/>
            <person name="LaButti K."/>
            <person name="Lindquist E.A."/>
            <person name="Lipzen A."/>
            <person name="Lundell T."/>
            <person name="Morin E."/>
            <person name="Murat C."/>
            <person name="Riley R."/>
            <person name="Ohm R."/>
            <person name="Sun H."/>
            <person name="Tunlid A."/>
            <person name="Henrissat B."/>
            <person name="Grigoriev I.V."/>
            <person name="Hibbett D.S."/>
            <person name="Martin F."/>
        </authorList>
    </citation>
    <scope>NUCLEOTIDE SEQUENCE [LARGE SCALE GENOMIC DNA]</scope>
    <source>
        <strain evidence="3">ATCC 200175</strain>
    </source>
</reference>
<dbReference type="HOGENOM" id="CLU_183423_0_0_1"/>
<evidence type="ECO:0000259" key="1">
    <source>
        <dbReference type="Pfam" id="PF22936"/>
    </source>
</evidence>
<dbReference type="Pfam" id="PF22936">
    <property type="entry name" value="Pol_BBD"/>
    <property type="match status" value="1"/>
</dbReference>
<keyword evidence="3" id="KW-1185">Reference proteome</keyword>
<dbReference type="OrthoDB" id="2928884at2759"/>
<dbReference type="Proteomes" id="UP000053647">
    <property type="component" value="Unassembled WGS sequence"/>
</dbReference>
<feature type="non-terminal residue" evidence="2">
    <location>
        <position position="101"/>
    </location>
</feature>
<feature type="domain" description="Retrovirus-related Pol polyprotein from transposon TNT 1-94-like beta-barrel" evidence="1">
    <location>
        <begin position="2"/>
        <end position="74"/>
    </location>
</feature>
<protein>
    <recommendedName>
        <fullName evidence="1">Retrovirus-related Pol polyprotein from transposon TNT 1-94-like beta-barrel domain-containing protein</fullName>
    </recommendedName>
</protein>
<name>A0A0C9T4H3_PAXIN</name>
<dbReference type="AlphaFoldDB" id="A0A0C9T4H3"/>
<reference evidence="2 3" key="1">
    <citation type="submission" date="2014-06" db="EMBL/GenBank/DDBJ databases">
        <authorList>
            <consortium name="DOE Joint Genome Institute"/>
            <person name="Kuo A."/>
            <person name="Kohler A."/>
            <person name="Nagy L.G."/>
            <person name="Floudas D."/>
            <person name="Copeland A."/>
            <person name="Barry K.W."/>
            <person name="Cichocki N."/>
            <person name="Veneault-Fourrey C."/>
            <person name="LaButti K."/>
            <person name="Lindquist E.A."/>
            <person name="Lipzen A."/>
            <person name="Lundell T."/>
            <person name="Morin E."/>
            <person name="Murat C."/>
            <person name="Sun H."/>
            <person name="Tunlid A."/>
            <person name="Henrissat B."/>
            <person name="Grigoriev I.V."/>
            <person name="Hibbett D.S."/>
            <person name="Martin F."/>
            <person name="Nordberg H.P."/>
            <person name="Cantor M.N."/>
            <person name="Hua S.X."/>
        </authorList>
    </citation>
    <scope>NUCLEOTIDE SEQUENCE [LARGE SCALE GENOMIC DNA]</scope>
    <source>
        <strain evidence="2 3">ATCC 200175</strain>
    </source>
</reference>
<sequence length="101" mass="11105">IVPHWSWFHTYHPLHPPRPVTLGDNSNTMAIGIGTVPLISQTSGTNYEIILSNVLLIPEFQISLISVNRLASAGLSTAFPANSDVCYVRKDRNTILVAAHR</sequence>
<proteinExistence type="predicted"/>
<dbReference type="EMBL" id="KN819403">
    <property type="protein sequence ID" value="KIJ10560.1"/>
    <property type="molecule type" value="Genomic_DNA"/>
</dbReference>
<organism evidence="2 3">
    <name type="scientific">Paxillus involutus ATCC 200175</name>
    <dbReference type="NCBI Taxonomy" id="664439"/>
    <lineage>
        <taxon>Eukaryota</taxon>
        <taxon>Fungi</taxon>
        <taxon>Dikarya</taxon>
        <taxon>Basidiomycota</taxon>
        <taxon>Agaricomycotina</taxon>
        <taxon>Agaricomycetes</taxon>
        <taxon>Agaricomycetidae</taxon>
        <taxon>Boletales</taxon>
        <taxon>Paxilineae</taxon>
        <taxon>Paxillaceae</taxon>
        <taxon>Paxillus</taxon>
    </lineage>
</organism>
<feature type="non-terminal residue" evidence="2">
    <location>
        <position position="1"/>
    </location>
</feature>
<evidence type="ECO:0000313" key="2">
    <source>
        <dbReference type="EMBL" id="KIJ10560.1"/>
    </source>
</evidence>